<organism evidence="9 10">
    <name type="scientific">Hungatella hathewayi</name>
    <dbReference type="NCBI Taxonomy" id="154046"/>
    <lineage>
        <taxon>Bacteria</taxon>
        <taxon>Bacillati</taxon>
        <taxon>Bacillota</taxon>
        <taxon>Clostridia</taxon>
        <taxon>Lachnospirales</taxon>
        <taxon>Lachnospiraceae</taxon>
        <taxon>Hungatella</taxon>
    </lineage>
</organism>
<dbReference type="InterPro" id="IPR003593">
    <property type="entry name" value="AAA+_ATPase"/>
</dbReference>
<sequence>MEENRLLDVKDLKVSFFTPSGEVKAVGGVSYHVDREEVIAIVGESGCGKSVTQMSVMQMIPDPPGKILGGEVWFEGKNLLKYKSKSKDMRSVRGAQISMIFQEPMTALNPVFTVGNQLSEVIRTHMKVSKKEAWKIGIQSLEAVGIPDPEERMKNYPFEMSGGMRQRVLIAIAVACRSKLIIADEPTTALDVTTQAQVMELLLNVVKQYKTSLIVVTHNLGLVSRYAKRIYVMYAGRVVECGTTEDLLTRPKHPYTMGLLQAVPRLDDDKEQDLIPIHGAPPNLAKLPDGCYFMPRCPYACDKCKNSSYPEFKEVGERGHFAACHLDIKEGGE</sequence>
<dbReference type="CDD" id="cd03257">
    <property type="entry name" value="ABC_NikE_OppD_transporters"/>
    <property type="match status" value="1"/>
</dbReference>
<dbReference type="RefSeq" id="WP_117621406.1">
    <property type="nucleotide sequence ID" value="NZ_QSON01000009.1"/>
</dbReference>
<accession>A0A374P492</accession>
<keyword evidence="7" id="KW-0472">Membrane</keyword>
<dbReference type="FunFam" id="3.40.50.300:FF:000016">
    <property type="entry name" value="Oligopeptide ABC transporter ATP-binding component"/>
    <property type="match status" value="1"/>
</dbReference>
<evidence type="ECO:0000256" key="1">
    <source>
        <dbReference type="ARBA" id="ARBA00004202"/>
    </source>
</evidence>
<keyword evidence="6 9" id="KW-0067">ATP-binding</keyword>
<dbReference type="InterPro" id="IPR027417">
    <property type="entry name" value="P-loop_NTPase"/>
</dbReference>
<evidence type="ECO:0000256" key="7">
    <source>
        <dbReference type="ARBA" id="ARBA00023136"/>
    </source>
</evidence>
<dbReference type="PANTHER" id="PTHR43297">
    <property type="entry name" value="OLIGOPEPTIDE TRANSPORT ATP-BINDING PROTEIN APPD"/>
    <property type="match status" value="1"/>
</dbReference>
<dbReference type="InterPro" id="IPR017871">
    <property type="entry name" value="ABC_transporter-like_CS"/>
</dbReference>
<comment type="subcellular location">
    <subcellularLocation>
        <location evidence="1">Cell membrane</location>
        <topology evidence="1">Peripheral membrane protein</topology>
    </subcellularLocation>
</comment>
<evidence type="ECO:0000256" key="4">
    <source>
        <dbReference type="ARBA" id="ARBA00022475"/>
    </source>
</evidence>
<evidence type="ECO:0000259" key="8">
    <source>
        <dbReference type="PROSITE" id="PS50893"/>
    </source>
</evidence>
<evidence type="ECO:0000256" key="6">
    <source>
        <dbReference type="ARBA" id="ARBA00022840"/>
    </source>
</evidence>
<dbReference type="GO" id="GO:0005886">
    <property type="term" value="C:plasma membrane"/>
    <property type="evidence" value="ECO:0007669"/>
    <property type="project" value="UniProtKB-SubCell"/>
</dbReference>
<dbReference type="Pfam" id="PF08352">
    <property type="entry name" value="oligo_HPY"/>
    <property type="match status" value="1"/>
</dbReference>
<dbReference type="SMART" id="SM00382">
    <property type="entry name" value="AAA"/>
    <property type="match status" value="1"/>
</dbReference>
<comment type="similarity">
    <text evidence="2">Belongs to the ABC transporter superfamily.</text>
</comment>
<dbReference type="AlphaFoldDB" id="A0A374P492"/>
<evidence type="ECO:0000256" key="5">
    <source>
        <dbReference type="ARBA" id="ARBA00022741"/>
    </source>
</evidence>
<dbReference type="SUPFAM" id="SSF52540">
    <property type="entry name" value="P-loop containing nucleoside triphosphate hydrolases"/>
    <property type="match status" value="1"/>
</dbReference>
<evidence type="ECO:0000313" key="9">
    <source>
        <dbReference type="EMBL" id="RGJ01443.1"/>
    </source>
</evidence>
<keyword evidence="4" id="KW-1003">Cell membrane</keyword>
<keyword evidence="3" id="KW-0813">Transport</keyword>
<dbReference type="EMBL" id="QSON01000009">
    <property type="protein sequence ID" value="RGJ01443.1"/>
    <property type="molecule type" value="Genomic_DNA"/>
</dbReference>
<reference evidence="9 10" key="1">
    <citation type="submission" date="2018-08" db="EMBL/GenBank/DDBJ databases">
        <title>A genome reference for cultivated species of the human gut microbiota.</title>
        <authorList>
            <person name="Zou Y."/>
            <person name="Xue W."/>
            <person name="Luo G."/>
        </authorList>
    </citation>
    <scope>NUCLEOTIDE SEQUENCE [LARGE SCALE GENOMIC DNA]</scope>
    <source>
        <strain evidence="9 10">TM09-12</strain>
    </source>
</reference>
<dbReference type="GO" id="GO:0015833">
    <property type="term" value="P:peptide transport"/>
    <property type="evidence" value="ECO:0007669"/>
    <property type="project" value="InterPro"/>
</dbReference>
<dbReference type="NCBIfam" id="TIGR01727">
    <property type="entry name" value="oligo_HPY"/>
    <property type="match status" value="1"/>
</dbReference>
<evidence type="ECO:0000313" key="10">
    <source>
        <dbReference type="Proteomes" id="UP000263014"/>
    </source>
</evidence>
<dbReference type="InterPro" id="IPR003439">
    <property type="entry name" value="ABC_transporter-like_ATP-bd"/>
</dbReference>
<evidence type="ECO:0000256" key="2">
    <source>
        <dbReference type="ARBA" id="ARBA00005417"/>
    </source>
</evidence>
<comment type="caution">
    <text evidence="9">The sequence shown here is derived from an EMBL/GenBank/DDBJ whole genome shotgun (WGS) entry which is preliminary data.</text>
</comment>
<protein>
    <submittedName>
        <fullName evidence="9">ABC transporter ATP-binding protein</fullName>
    </submittedName>
</protein>
<dbReference type="InterPro" id="IPR013563">
    <property type="entry name" value="Oligopep_ABC_C"/>
</dbReference>
<dbReference type="Pfam" id="PF00005">
    <property type="entry name" value="ABC_tran"/>
    <property type="match status" value="1"/>
</dbReference>
<evidence type="ECO:0000256" key="3">
    <source>
        <dbReference type="ARBA" id="ARBA00022448"/>
    </source>
</evidence>
<dbReference type="Gene3D" id="3.40.50.300">
    <property type="entry name" value="P-loop containing nucleotide triphosphate hydrolases"/>
    <property type="match status" value="1"/>
</dbReference>
<feature type="domain" description="ABC transporter" evidence="8">
    <location>
        <begin position="7"/>
        <end position="260"/>
    </location>
</feature>
<dbReference type="PROSITE" id="PS50893">
    <property type="entry name" value="ABC_TRANSPORTER_2"/>
    <property type="match status" value="1"/>
</dbReference>
<dbReference type="Proteomes" id="UP000263014">
    <property type="component" value="Unassembled WGS sequence"/>
</dbReference>
<proteinExistence type="inferred from homology"/>
<keyword evidence="5" id="KW-0547">Nucleotide-binding</keyword>
<dbReference type="PANTHER" id="PTHR43297:SF2">
    <property type="entry name" value="DIPEPTIDE TRANSPORT ATP-BINDING PROTEIN DPPD"/>
    <property type="match status" value="1"/>
</dbReference>
<dbReference type="GO" id="GO:0016887">
    <property type="term" value="F:ATP hydrolysis activity"/>
    <property type="evidence" value="ECO:0007669"/>
    <property type="project" value="InterPro"/>
</dbReference>
<dbReference type="PROSITE" id="PS00211">
    <property type="entry name" value="ABC_TRANSPORTER_1"/>
    <property type="match status" value="1"/>
</dbReference>
<dbReference type="InterPro" id="IPR050388">
    <property type="entry name" value="ABC_Ni/Peptide_Import"/>
</dbReference>
<dbReference type="GO" id="GO:0005524">
    <property type="term" value="F:ATP binding"/>
    <property type="evidence" value="ECO:0007669"/>
    <property type="project" value="UniProtKB-KW"/>
</dbReference>
<name>A0A374P492_9FIRM</name>
<gene>
    <name evidence="9" type="ORF">DXD79_18770</name>
</gene>